<proteinExistence type="predicted"/>
<dbReference type="InterPro" id="IPR027417">
    <property type="entry name" value="P-loop_NTPase"/>
</dbReference>
<dbReference type="EMBL" id="AZHX01000171">
    <property type="protein sequence ID" value="ETX08631.1"/>
    <property type="molecule type" value="Genomic_DNA"/>
</dbReference>
<keyword evidence="2" id="KW-1185">Reference proteome</keyword>
<accession>W4MFC1</accession>
<evidence type="ECO:0008006" key="3">
    <source>
        <dbReference type="Google" id="ProtNLM"/>
    </source>
</evidence>
<gene>
    <name evidence="1" type="ORF">ETSY2_04255</name>
</gene>
<dbReference type="Gene3D" id="3.40.50.300">
    <property type="entry name" value="P-loop containing nucleotide triphosphate hydrolases"/>
    <property type="match status" value="1"/>
</dbReference>
<dbReference type="SUPFAM" id="SSF52540">
    <property type="entry name" value="P-loop containing nucleoside triphosphate hydrolases"/>
    <property type="match status" value="1"/>
</dbReference>
<evidence type="ECO:0000313" key="2">
    <source>
        <dbReference type="Proteomes" id="UP000019140"/>
    </source>
</evidence>
<evidence type="ECO:0000313" key="1">
    <source>
        <dbReference type="EMBL" id="ETX08631.1"/>
    </source>
</evidence>
<name>W4MFC1_9BACT</name>
<sequence length="404" mass="46501">MPDRPFDHFRTAITDPVYFFGRSHFIRKIISNPFLVHILLGGRRIGKTSVLSAVERSCLNPDLHASRRAFPVFLSLDVEQPESLNHFRYLLIRRLRDAIERWEKVPKSTIREMYETFGRRVAIREVSLASLIKINLQHQKNPDDDRLMGHDEFREALLNTISELRDKGFEGVIFLLDEAEFVVRKDWANEAWSYFRGLKDNDTALKPFLGFILSGYRDVKEYEQRVGSPLMNIAEIEWLPTLSASDAQALIAQRAEDEGMQLTPDDMALVLALAGHHPYLLQQVLNVIFDEYVAESASSHDRLLRKLLRMPELDRTFSSWWNLDGKTDGFGEIERTLYKLLAQHGEGSDDALSELSGFNWPKTIDALGVLIGTGVIEQVDEEHYMIGTRLFQEWVANQEPIQDI</sequence>
<comment type="caution">
    <text evidence="1">The sequence shown here is derived from an EMBL/GenBank/DDBJ whole genome shotgun (WGS) entry which is preliminary data.</text>
</comment>
<dbReference type="Proteomes" id="UP000019140">
    <property type="component" value="Unassembled WGS sequence"/>
</dbReference>
<reference evidence="1 2" key="1">
    <citation type="journal article" date="2014" name="Nature">
        <title>An environmental bacterial taxon with a large and distinct metabolic repertoire.</title>
        <authorList>
            <person name="Wilson M.C."/>
            <person name="Mori T."/>
            <person name="Ruckert C."/>
            <person name="Uria A.R."/>
            <person name="Helf M.J."/>
            <person name="Takada K."/>
            <person name="Gernert C."/>
            <person name="Steffens U.A."/>
            <person name="Heycke N."/>
            <person name="Schmitt S."/>
            <person name="Rinke C."/>
            <person name="Helfrich E.J."/>
            <person name="Brachmann A.O."/>
            <person name="Gurgui C."/>
            <person name="Wakimoto T."/>
            <person name="Kracht M."/>
            <person name="Crusemann M."/>
            <person name="Hentschel U."/>
            <person name="Abe I."/>
            <person name="Matsunaga S."/>
            <person name="Kalinowski J."/>
            <person name="Takeyama H."/>
            <person name="Piel J."/>
        </authorList>
    </citation>
    <scope>NUCLEOTIDE SEQUENCE [LARGE SCALE GENOMIC DNA]</scope>
    <source>
        <strain evidence="2">TSY2</strain>
    </source>
</reference>
<dbReference type="PANTHER" id="PTHR34301:SF8">
    <property type="entry name" value="ATPASE DOMAIN-CONTAINING PROTEIN"/>
    <property type="match status" value="1"/>
</dbReference>
<dbReference type="HOGENOM" id="CLU_756343_0_0_7"/>
<protein>
    <recommendedName>
        <fullName evidence="3">ATPase domain-containing protein</fullName>
    </recommendedName>
</protein>
<dbReference type="AlphaFoldDB" id="W4MFC1"/>
<dbReference type="PANTHER" id="PTHR34301">
    <property type="entry name" value="DNA-BINDING PROTEIN-RELATED"/>
    <property type="match status" value="1"/>
</dbReference>
<organism evidence="1 2">
    <name type="scientific">Candidatus Entotheonella gemina</name>
    <dbReference type="NCBI Taxonomy" id="1429439"/>
    <lineage>
        <taxon>Bacteria</taxon>
        <taxon>Pseudomonadati</taxon>
        <taxon>Nitrospinota/Tectimicrobiota group</taxon>
        <taxon>Candidatus Tectimicrobiota</taxon>
        <taxon>Candidatus Entotheonellia</taxon>
        <taxon>Candidatus Entotheonellales</taxon>
        <taxon>Candidatus Entotheonellaceae</taxon>
        <taxon>Candidatus Entotheonella</taxon>
    </lineage>
</organism>